<dbReference type="Proteomes" id="UP000033930">
    <property type="component" value="Unassembled WGS sequence"/>
</dbReference>
<proteinExistence type="predicted"/>
<dbReference type="SUPFAM" id="SSF141000">
    <property type="entry name" value="Glu-tRNAGln amidotransferase C subunit"/>
    <property type="match status" value="1"/>
</dbReference>
<evidence type="ECO:0000313" key="1">
    <source>
        <dbReference type="EMBL" id="KKR99426.1"/>
    </source>
</evidence>
<gene>
    <name evidence="1" type="ORF">UU50_C0006G0029</name>
</gene>
<dbReference type="EMBL" id="LCAW01000006">
    <property type="protein sequence ID" value="KKR99426.1"/>
    <property type="molecule type" value="Genomic_DNA"/>
</dbReference>
<dbReference type="InterPro" id="IPR003837">
    <property type="entry name" value="GatC"/>
</dbReference>
<accession>A0A0G0VIJ4</accession>
<evidence type="ECO:0000313" key="2">
    <source>
        <dbReference type="Proteomes" id="UP000033930"/>
    </source>
</evidence>
<dbReference type="GO" id="GO:0016740">
    <property type="term" value="F:transferase activity"/>
    <property type="evidence" value="ECO:0007669"/>
    <property type="project" value="UniProtKB-KW"/>
</dbReference>
<dbReference type="InterPro" id="IPR036113">
    <property type="entry name" value="Asp/Glu-ADT_sf_sub_c"/>
</dbReference>
<protein>
    <submittedName>
        <fullName evidence="1">Aspartyl/glutamyl-tRNA(Asn/Gln) amidotransferase subunit C</fullName>
    </submittedName>
</protein>
<dbReference type="NCBIfam" id="TIGR00135">
    <property type="entry name" value="gatC"/>
    <property type="match status" value="1"/>
</dbReference>
<reference evidence="1 2" key="1">
    <citation type="journal article" date="2015" name="Nature">
        <title>rRNA introns, odd ribosomes, and small enigmatic genomes across a large radiation of phyla.</title>
        <authorList>
            <person name="Brown C.T."/>
            <person name="Hug L.A."/>
            <person name="Thomas B.C."/>
            <person name="Sharon I."/>
            <person name="Castelle C.J."/>
            <person name="Singh A."/>
            <person name="Wilkins M.J."/>
            <person name="Williams K.H."/>
            <person name="Banfield J.F."/>
        </authorList>
    </citation>
    <scope>NUCLEOTIDE SEQUENCE [LARGE SCALE GENOMIC DNA]</scope>
</reference>
<organism evidence="1 2">
    <name type="scientific">Candidatus Uhrbacteria bacterium GW2011_GWC1_41_20</name>
    <dbReference type="NCBI Taxonomy" id="1618983"/>
    <lineage>
        <taxon>Bacteria</taxon>
        <taxon>Candidatus Uhriibacteriota</taxon>
    </lineage>
</organism>
<dbReference type="AlphaFoldDB" id="A0A0G0VIJ4"/>
<sequence>MPEIEFNVDNIAKLAMLDLTDEQRVLFTEQLPSIMAYVSKLHEVDTSEISSSAYLTDLVNIVQADEVLPSSEELRADLIKAFPCEKGDALEVPAIFE</sequence>
<dbReference type="Pfam" id="PF02686">
    <property type="entry name" value="GatC"/>
    <property type="match status" value="1"/>
</dbReference>
<dbReference type="Gene3D" id="1.10.20.60">
    <property type="entry name" value="Glu-tRNAGln amidotransferase C subunit, N-terminal domain"/>
    <property type="match status" value="1"/>
</dbReference>
<dbReference type="GO" id="GO:0006450">
    <property type="term" value="P:regulation of translational fidelity"/>
    <property type="evidence" value="ECO:0007669"/>
    <property type="project" value="InterPro"/>
</dbReference>
<comment type="caution">
    <text evidence="1">The sequence shown here is derived from an EMBL/GenBank/DDBJ whole genome shotgun (WGS) entry which is preliminary data.</text>
</comment>
<name>A0A0G0VIJ4_9BACT</name>
<keyword evidence="1" id="KW-0808">Transferase</keyword>